<dbReference type="AlphaFoldDB" id="A0A2T9ZAI8"/>
<keyword evidence="3" id="KW-1185">Reference proteome</keyword>
<reference evidence="2 3" key="1">
    <citation type="journal article" date="2018" name="MBio">
        <title>Comparative Genomics Reveals the Core Gene Toolbox for the Fungus-Insect Symbiosis.</title>
        <authorList>
            <person name="Wang Y."/>
            <person name="Stata M."/>
            <person name="Wang W."/>
            <person name="Stajich J.E."/>
            <person name="White M.M."/>
            <person name="Moncalvo J.M."/>
        </authorList>
    </citation>
    <scope>NUCLEOTIDE SEQUENCE [LARGE SCALE GENOMIC DNA]</scope>
    <source>
        <strain evidence="2 3">SC-DP-2</strain>
    </source>
</reference>
<gene>
    <name evidence="2" type="ORF">BB560_003984</name>
</gene>
<protein>
    <submittedName>
        <fullName evidence="2">Uncharacterized protein</fullName>
    </submittedName>
</protein>
<evidence type="ECO:0000313" key="2">
    <source>
        <dbReference type="EMBL" id="PVV01592.1"/>
    </source>
</evidence>
<organism evidence="2 3">
    <name type="scientific">Smittium megazygosporum</name>
    <dbReference type="NCBI Taxonomy" id="133381"/>
    <lineage>
        <taxon>Eukaryota</taxon>
        <taxon>Fungi</taxon>
        <taxon>Fungi incertae sedis</taxon>
        <taxon>Zoopagomycota</taxon>
        <taxon>Kickxellomycotina</taxon>
        <taxon>Harpellomycetes</taxon>
        <taxon>Harpellales</taxon>
        <taxon>Legeriomycetaceae</taxon>
        <taxon>Smittium</taxon>
    </lineage>
</organism>
<feature type="compositionally biased region" description="Polar residues" evidence="1">
    <location>
        <begin position="201"/>
        <end position="213"/>
    </location>
</feature>
<evidence type="ECO:0000313" key="3">
    <source>
        <dbReference type="Proteomes" id="UP000245609"/>
    </source>
</evidence>
<accession>A0A2T9ZAI8</accession>
<dbReference type="Proteomes" id="UP000245609">
    <property type="component" value="Unassembled WGS sequence"/>
</dbReference>
<proteinExistence type="predicted"/>
<name>A0A2T9ZAI8_9FUNG</name>
<dbReference type="OrthoDB" id="5545891at2759"/>
<feature type="compositionally biased region" description="Basic and acidic residues" evidence="1">
    <location>
        <begin position="178"/>
        <end position="200"/>
    </location>
</feature>
<feature type="region of interest" description="Disordered" evidence="1">
    <location>
        <begin position="178"/>
        <end position="227"/>
    </location>
</feature>
<sequence>MKIILNNPSLFQNELQCSLIEFRPSETTFEENYTYEYFVKCLPARDLIPSAELLQLLPEIKGKTFMTPSLKNVQMQYDPPQISNFKLSQKSKQLDTQFSYIQYKLYGITRPVEGSKKVIFTTVDRLLVTRVHRGNYRDNIHKYKHKHKHNKHNRFKRNNKLNFLKVIRITFPILLGSKKESPDSSRRTAKLVLRDTEQDNHQQSGSESSNPVIQNPILLASSNQSQT</sequence>
<comment type="caution">
    <text evidence="2">The sequence shown here is derived from an EMBL/GenBank/DDBJ whole genome shotgun (WGS) entry which is preliminary data.</text>
</comment>
<evidence type="ECO:0000256" key="1">
    <source>
        <dbReference type="SAM" id="MobiDB-lite"/>
    </source>
</evidence>
<dbReference type="EMBL" id="MBFS01000959">
    <property type="protein sequence ID" value="PVV01592.1"/>
    <property type="molecule type" value="Genomic_DNA"/>
</dbReference>